<dbReference type="PRINTS" id="PR00625">
    <property type="entry name" value="JDOMAIN"/>
</dbReference>
<feature type="domain" description="J" evidence="1">
    <location>
        <begin position="74"/>
        <end position="141"/>
    </location>
</feature>
<dbReference type="PANTHER" id="PTHR45090">
    <property type="entry name" value="CHAPERONE PROTEIN DNAJ 20 CHLOROPLASTIC"/>
    <property type="match status" value="1"/>
</dbReference>
<proteinExistence type="predicted"/>
<reference evidence="2 3" key="1">
    <citation type="submission" date="2021-09" db="EMBL/GenBank/DDBJ databases">
        <title>Genomic insights and catalytic innovation underlie evolution of tropane alkaloids biosynthesis.</title>
        <authorList>
            <person name="Wang Y.-J."/>
            <person name="Tian T."/>
            <person name="Huang J.-P."/>
            <person name="Huang S.-X."/>
        </authorList>
    </citation>
    <scope>NUCLEOTIDE SEQUENCE [LARGE SCALE GENOMIC DNA]</scope>
    <source>
        <strain evidence="2">KIB-2018</strain>
        <tissue evidence="2">Leaf</tissue>
    </source>
</reference>
<comment type="caution">
    <text evidence="2">The sequence shown here is derived from an EMBL/GenBank/DDBJ whole genome shotgun (WGS) entry which is preliminary data.</text>
</comment>
<keyword evidence="3" id="KW-1185">Reference proteome</keyword>
<dbReference type="AlphaFoldDB" id="A0AAV8UEM3"/>
<dbReference type="SMART" id="SM00271">
    <property type="entry name" value="DnaJ"/>
    <property type="match status" value="1"/>
</dbReference>
<evidence type="ECO:0000313" key="2">
    <source>
        <dbReference type="EMBL" id="KAJ8899276.1"/>
    </source>
</evidence>
<dbReference type="InterPro" id="IPR036869">
    <property type="entry name" value="J_dom_sf"/>
</dbReference>
<dbReference type="PROSITE" id="PS00636">
    <property type="entry name" value="DNAJ_1"/>
    <property type="match status" value="1"/>
</dbReference>
<dbReference type="PANTHER" id="PTHR45090:SF4">
    <property type="entry name" value="J DOMAIN-CONTAINING PROTEIN"/>
    <property type="match status" value="1"/>
</dbReference>
<dbReference type="InterPro" id="IPR018253">
    <property type="entry name" value="DnaJ_domain_CS"/>
</dbReference>
<dbReference type="CDD" id="cd06257">
    <property type="entry name" value="DnaJ"/>
    <property type="match status" value="1"/>
</dbReference>
<accession>A0AAV8UEM3</accession>
<dbReference type="InterPro" id="IPR053232">
    <property type="entry name" value="DnaJ_C/III_chloroplastic"/>
</dbReference>
<name>A0AAV8UEM3_9ROSI</name>
<protein>
    <recommendedName>
        <fullName evidence="1">J domain-containing protein</fullName>
    </recommendedName>
</protein>
<sequence>MYQGLVSTGSQTSFHRISRSNMLPSKSMAEPCSRLTFNTHLPNSIFSSEFRSRSFRTKPVEACTRTAPCKLTVNLYGLLGISESGTLLEIKQAYKQLARKYHPDVSPPNLKDNYTKRFIEVQEAYETLSDPDRRASYDRHVATGLHMALSTRTKLQDNEACFKQSEWRNQWRSQLADLQRRTMDKDCEENMSWAARIRRKRSQR</sequence>
<dbReference type="GO" id="GO:0009507">
    <property type="term" value="C:chloroplast"/>
    <property type="evidence" value="ECO:0007669"/>
    <property type="project" value="TreeGrafter"/>
</dbReference>
<dbReference type="Gene3D" id="1.10.287.110">
    <property type="entry name" value="DnaJ domain"/>
    <property type="match status" value="1"/>
</dbReference>
<gene>
    <name evidence="2" type="ORF">K2173_018250</name>
</gene>
<evidence type="ECO:0000259" key="1">
    <source>
        <dbReference type="PROSITE" id="PS50076"/>
    </source>
</evidence>
<dbReference type="PROSITE" id="PS50076">
    <property type="entry name" value="DNAJ_2"/>
    <property type="match status" value="1"/>
</dbReference>
<evidence type="ECO:0000313" key="3">
    <source>
        <dbReference type="Proteomes" id="UP001159364"/>
    </source>
</evidence>
<dbReference type="SUPFAM" id="SSF46565">
    <property type="entry name" value="Chaperone J-domain"/>
    <property type="match status" value="1"/>
</dbReference>
<dbReference type="EMBL" id="JAIWQS010000008">
    <property type="protein sequence ID" value="KAJ8899276.1"/>
    <property type="molecule type" value="Genomic_DNA"/>
</dbReference>
<organism evidence="2 3">
    <name type="scientific">Erythroxylum novogranatense</name>
    <dbReference type="NCBI Taxonomy" id="1862640"/>
    <lineage>
        <taxon>Eukaryota</taxon>
        <taxon>Viridiplantae</taxon>
        <taxon>Streptophyta</taxon>
        <taxon>Embryophyta</taxon>
        <taxon>Tracheophyta</taxon>
        <taxon>Spermatophyta</taxon>
        <taxon>Magnoliopsida</taxon>
        <taxon>eudicotyledons</taxon>
        <taxon>Gunneridae</taxon>
        <taxon>Pentapetalae</taxon>
        <taxon>rosids</taxon>
        <taxon>fabids</taxon>
        <taxon>Malpighiales</taxon>
        <taxon>Erythroxylaceae</taxon>
        <taxon>Erythroxylum</taxon>
    </lineage>
</organism>
<dbReference type="Pfam" id="PF00226">
    <property type="entry name" value="DnaJ"/>
    <property type="match status" value="1"/>
</dbReference>
<dbReference type="Proteomes" id="UP001159364">
    <property type="component" value="Linkage Group LG08"/>
</dbReference>
<dbReference type="InterPro" id="IPR001623">
    <property type="entry name" value="DnaJ_domain"/>
</dbReference>